<dbReference type="PANTHER" id="PTHR37531:SF1">
    <property type="entry name" value="HEME EXPORTER PROTEIN D"/>
    <property type="match status" value="1"/>
</dbReference>
<dbReference type="InterPro" id="IPR052075">
    <property type="entry name" value="Heme_exporter_D"/>
</dbReference>
<evidence type="ECO:0000256" key="13">
    <source>
        <dbReference type="SAM" id="MobiDB-lite"/>
    </source>
</evidence>
<accession>A0A0K3A138</accession>
<evidence type="ECO:0000313" key="14">
    <source>
        <dbReference type="EMBL" id="CTP91801.1"/>
    </source>
</evidence>
<evidence type="ECO:0000256" key="5">
    <source>
        <dbReference type="ARBA" id="ARBA00022448"/>
    </source>
</evidence>
<comment type="subcellular location">
    <subcellularLocation>
        <location evidence="2 12">Cell inner membrane</location>
        <topology evidence="2 12">Single-pass membrane protein</topology>
    </subcellularLocation>
</comment>
<evidence type="ECO:0000256" key="9">
    <source>
        <dbReference type="ARBA" id="ARBA00022748"/>
    </source>
</evidence>
<evidence type="ECO:0000256" key="7">
    <source>
        <dbReference type="ARBA" id="ARBA00022519"/>
    </source>
</evidence>
<dbReference type="GO" id="GO:0005886">
    <property type="term" value="C:plasma membrane"/>
    <property type="evidence" value="ECO:0007669"/>
    <property type="project" value="UniProtKB-SubCell"/>
</dbReference>
<evidence type="ECO:0000256" key="12">
    <source>
        <dbReference type="RuleBase" id="RU363101"/>
    </source>
</evidence>
<dbReference type="AlphaFoldDB" id="A0A0K3A138"/>
<feature type="region of interest" description="Disordered" evidence="13">
    <location>
        <begin position="49"/>
        <end position="71"/>
    </location>
</feature>
<keyword evidence="11 12" id="KW-0472">Membrane</keyword>
<reference evidence="14 15" key="1">
    <citation type="submission" date="2015-07" db="EMBL/GenBank/DDBJ databases">
        <authorList>
            <person name="Noorani M."/>
        </authorList>
    </citation>
    <scope>NUCLEOTIDE SEQUENCE [LARGE SCALE GENOMIC DNA]</scope>
    <source>
        <strain evidence="14">LMG728</strain>
    </source>
</reference>
<evidence type="ECO:0000313" key="15">
    <source>
        <dbReference type="Proteomes" id="UP000041247"/>
    </source>
</evidence>
<feature type="transmembrane region" description="Helical" evidence="12">
    <location>
        <begin position="12"/>
        <end position="31"/>
    </location>
</feature>
<comment type="similarity">
    <text evidence="3 12">Belongs to the CcmD/CycX/HelD family.</text>
</comment>
<proteinExistence type="inferred from homology"/>
<dbReference type="GO" id="GO:1903607">
    <property type="term" value="P:cytochrome c biosynthetic process"/>
    <property type="evidence" value="ECO:0007669"/>
    <property type="project" value="TreeGrafter"/>
</dbReference>
<dbReference type="Pfam" id="PF04995">
    <property type="entry name" value="CcmD"/>
    <property type="match status" value="1"/>
</dbReference>
<keyword evidence="8 12" id="KW-0812">Transmembrane</keyword>
<dbReference type="PANTHER" id="PTHR37531">
    <property type="entry name" value="HEME EXPORTER PROTEIN D"/>
    <property type="match status" value="1"/>
</dbReference>
<name>A0A0K3A138_9XANT</name>
<keyword evidence="10 12" id="KW-1133">Transmembrane helix</keyword>
<protein>
    <recommendedName>
        <fullName evidence="4 12">Heme exporter protein D</fullName>
    </recommendedName>
</protein>
<dbReference type="GO" id="GO:0015886">
    <property type="term" value="P:heme transport"/>
    <property type="evidence" value="ECO:0007669"/>
    <property type="project" value="InterPro"/>
</dbReference>
<evidence type="ECO:0000256" key="10">
    <source>
        <dbReference type="ARBA" id="ARBA00022989"/>
    </source>
</evidence>
<dbReference type="RefSeq" id="WP_053841693.1">
    <property type="nucleotide sequence ID" value="NZ_CP076250.1"/>
</dbReference>
<keyword evidence="9 12" id="KW-0201">Cytochrome c-type biogenesis</keyword>
<dbReference type="InterPro" id="IPR007078">
    <property type="entry name" value="Haem_export_protD_CcmD"/>
</dbReference>
<comment type="function">
    <text evidence="1 12">Required for the export of heme to the periplasm for the biogenesis of c-type cytochromes.</text>
</comment>
<dbReference type="GO" id="GO:0017004">
    <property type="term" value="P:cytochrome complex assembly"/>
    <property type="evidence" value="ECO:0007669"/>
    <property type="project" value="UniProtKB-KW"/>
</dbReference>
<organism evidence="14 15">
    <name type="scientific">Xanthomonas graminis pv. poae</name>
    <dbReference type="NCBI Taxonomy" id="227946"/>
    <lineage>
        <taxon>Bacteria</taxon>
        <taxon>Pseudomonadati</taxon>
        <taxon>Pseudomonadota</taxon>
        <taxon>Gammaproteobacteria</taxon>
        <taxon>Lysobacterales</taxon>
        <taxon>Lysobacteraceae</taxon>
        <taxon>Xanthomonas</taxon>
        <taxon>Xanthomonas translucens group</taxon>
        <taxon>Xanthomonas graminis</taxon>
    </lineage>
</organism>
<keyword evidence="5 12" id="KW-0813">Transport</keyword>
<evidence type="ECO:0000256" key="3">
    <source>
        <dbReference type="ARBA" id="ARBA00008741"/>
    </source>
</evidence>
<evidence type="ECO:0000256" key="2">
    <source>
        <dbReference type="ARBA" id="ARBA00004377"/>
    </source>
</evidence>
<keyword evidence="7 12" id="KW-0997">Cell inner membrane</keyword>
<dbReference type="Proteomes" id="UP000041247">
    <property type="component" value="Unassembled WGS sequence"/>
</dbReference>
<evidence type="ECO:0000256" key="1">
    <source>
        <dbReference type="ARBA" id="ARBA00002442"/>
    </source>
</evidence>
<evidence type="ECO:0000256" key="4">
    <source>
        <dbReference type="ARBA" id="ARBA00016461"/>
    </source>
</evidence>
<sequence length="71" mass="8174">MSGFWAMGGYAAYVWTAYALFLLVLLLDTLLPRWRQRRLLAETRAQVLREHTRRQRGAAPLAPGIDHESHP</sequence>
<dbReference type="EMBL" id="CXOK01000108">
    <property type="protein sequence ID" value="CTP91801.1"/>
    <property type="molecule type" value="Genomic_DNA"/>
</dbReference>
<evidence type="ECO:0000256" key="11">
    <source>
        <dbReference type="ARBA" id="ARBA00023136"/>
    </source>
</evidence>
<evidence type="ECO:0000256" key="8">
    <source>
        <dbReference type="ARBA" id="ARBA00022692"/>
    </source>
</evidence>
<dbReference type="NCBIfam" id="TIGR03141">
    <property type="entry name" value="cytochro_ccmD"/>
    <property type="match status" value="1"/>
</dbReference>
<gene>
    <name evidence="14" type="ORF">XTPLMG728_3020</name>
</gene>
<evidence type="ECO:0000256" key="6">
    <source>
        <dbReference type="ARBA" id="ARBA00022475"/>
    </source>
</evidence>
<keyword evidence="6 12" id="KW-1003">Cell membrane</keyword>